<reference evidence="2 3" key="1">
    <citation type="submission" date="2015-08" db="EMBL/GenBank/DDBJ databases">
        <title>Investigation of the bacterial diversity of lava forest soil.</title>
        <authorList>
            <person name="Lee J.S."/>
        </authorList>
    </citation>
    <scope>NUCLEOTIDE SEQUENCE [LARGE SCALE GENOMIC DNA]</scope>
    <source>
        <strain evidence="2 3">GJW-30</strain>
    </source>
</reference>
<dbReference type="Pfam" id="PF03401">
    <property type="entry name" value="TctC"/>
    <property type="match status" value="1"/>
</dbReference>
<dbReference type="CDD" id="cd07012">
    <property type="entry name" value="PBP2_Bug_TTT"/>
    <property type="match status" value="1"/>
</dbReference>
<evidence type="ECO:0000313" key="2">
    <source>
        <dbReference type="EMBL" id="BAT59464.1"/>
    </source>
</evidence>
<dbReference type="AlphaFoldDB" id="A0A0S3PU57"/>
<dbReference type="EMBL" id="AP014946">
    <property type="protein sequence ID" value="BAT59464.1"/>
    <property type="molecule type" value="Genomic_DNA"/>
</dbReference>
<dbReference type="PANTHER" id="PTHR42928:SF5">
    <property type="entry name" value="BLR1237 PROTEIN"/>
    <property type="match status" value="1"/>
</dbReference>
<keyword evidence="3" id="KW-1185">Reference proteome</keyword>
<accession>A0A0S3PU57</accession>
<dbReference type="PROSITE" id="PS51318">
    <property type="entry name" value="TAT"/>
    <property type="match status" value="1"/>
</dbReference>
<dbReference type="InterPro" id="IPR006311">
    <property type="entry name" value="TAT_signal"/>
</dbReference>
<dbReference type="Gene3D" id="3.40.190.10">
    <property type="entry name" value="Periplasmic binding protein-like II"/>
    <property type="match status" value="1"/>
</dbReference>
<organism evidence="2 3">
    <name type="scientific">Variibacter gotjawalensis</name>
    <dbReference type="NCBI Taxonomy" id="1333996"/>
    <lineage>
        <taxon>Bacteria</taxon>
        <taxon>Pseudomonadati</taxon>
        <taxon>Pseudomonadota</taxon>
        <taxon>Alphaproteobacteria</taxon>
        <taxon>Hyphomicrobiales</taxon>
        <taxon>Nitrobacteraceae</taxon>
        <taxon>Variibacter</taxon>
    </lineage>
</organism>
<evidence type="ECO:0000256" key="1">
    <source>
        <dbReference type="ARBA" id="ARBA00006987"/>
    </source>
</evidence>
<protein>
    <submittedName>
        <fullName evidence="2">Tripartite tricarboxylate transporter family receptor</fullName>
    </submittedName>
</protein>
<dbReference type="PIRSF" id="PIRSF017082">
    <property type="entry name" value="YflP"/>
    <property type="match status" value="1"/>
</dbReference>
<dbReference type="PANTHER" id="PTHR42928">
    <property type="entry name" value="TRICARBOXYLATE-BINDING PROTEIN"/>
    <property type="match status" value="1"/>
</dbReference>
<dbReference type="InterPro" id="IPR042100">
    <property type="entry name" value="Bug_dom1"/>
</dbReference>
<dbReference type="SUPFAM" id="SSF53850">
    <property type="entry name" value="Periplasmic binding protein-like II"/>
    <property type="match status" value="1"/>
</dbReference>
<dbReference type="RefSeq" id="WP_096354864.1">
    <property type="nucleotide sequence ID" value="NZ_AP014946.1"/>
</dbReference>
<name>A0A0S3PU57_9BRAD</name>
<comment type="similarity">
    <text evidence="1">Belongs to the UPF0065 (bug) family.</text>
</comment>
<evidence type="ECO:0000313" key="3">
    <source>
        <dbReference type="Proteomes" id="UP000236884"/>
    </source>
</evidence>
<dbReference type="Proteomes" id="UP000236884">
    <property type="component" value="Chromosome"/>
</dbReference>
<dbReference type="OrthoDB" id="9780943at2"/>
<sequence length="328" mass="34083">MQIDRRTAIAGLASVGATIVGGAAFAQASYPSANVRLIVPFAAGGGADTFARLFSDRLGRLLGQSVIVDNRGGGGGITAGLEVSRAPADGYTLIFHSPTSGVTGPLTRRTRPFDPVSGFAPISILTISPLVLAVSNKAKVNSLAELVAKARANPGKLTYGSSGLGGVPHLSCELLKMRAGGLDIVHAPYRGGAPAIQDVIAGNIDFIVDTPPPLLQHHREGNLKIIAILGDGRLTLAPEIPTAREAGLDVVTRIIYYISAPPGTPGDRLNVLAKAAREIMSSADMSQELQKIAFTPVIDSGPEHASRFIADQVALWEPVIAAAKIQIE</sequence>
<proteinExistence type="inferred from homology"/>
<dbReference type="InterPro" id="IPR005064">
    <property type="entry name" value="BUG"/>
</dbReference>
<keyword evidence="2" id="KW-0675">Receptor</keyword>
<gene>
    <name evidence="2" type="ORF">GJW-30_1_01997</name>
</gene>
<dbReference type="KEGG" id="vgo:GJW-30_1_01997"/>
<dbReference type="Gene3D" id="3.40.190.150">
    <property type="entry name" value="Bordetella uptake gene, domain 1"/>
    <property type="match status" value="1"/>
</dbReference>